<gene>
    <name evidence="1" type="ORF">SAMN02910262_00335</name>
</gene>
<dbReference type="Gene3D" id="3.10.620.30">
    <property type="match status" value="1"/>
</dbReference>
<dbReference type="SUPFAM" id="SSF54001">
    <property type="entry name" value="Cysteine proteinases"/>
    <property type="match status" value="1"/>
</dbReference>
<proteinExistence type="predicted"/>
<dbReference type="AlphaFoldDB" id="A0A1I6IEV2"/>
<organism evidence="1 2">
    <name type="scientific">[Clostridium] aminophilum</name>
    <dbReference type="NCBI Taxonomy" id="1526"/>
    <lineage>
        <taxon>Bacteria</taxon>
        <taxon>Bacillati</taxon>
        <taxon>Bacillota</taxon>
        <taxon>Clostridia</taxon>
        <taxon>Lachnospirales</taxon>
        <taxon>Lachnospiraceae</taxon>
    </lineage>
</organism>
<sequence length="256" mass="28153">MRLSKMFIGFGLAVSMTLSIGFSSFAGVLESGVVSSYNGRYAFNVDKTNNLAQNYCQAEKVLNSACPAVGMTTMDNVYSSGDGSVMIDDQNLNKLDSIQNQTDEWLAANMAAIVPQGTPSDQIVTICADWVADRMTYDYSSNSNKVLGRAYQSALSCFTLGTGLCSTYAYAFNSMVSYVPVNPATGTVDYTAANPSHIRTRFVYTSRHAWSAVFENGAWHHYDVCSYDIVNRDKRYLDMDSSVMSDSKYLNISIVF</sequence>
<reference evidence="1 2" key="1">
    <citation type="submission" date="2016-10" db="EMBL/GenBank/DDBJ databases">
        <authorList>
            <person name="de Groot N.N."/>
        </authorList>
    </citation>
    <scope>NUCLEOTIDE SEQUENCE [LARGE SCALE GENOMIC DNA]</scope>
    <source>
        <strain evidence="1 2">F</strain>
    </source>
</reference>
<name>A0A1I6IEV2_9FIRM</name>
<dbReference type="RefSeq" id="WP_143099289.1">
    <property type="nucleotide sequence ID" value="NZ_FOZC01000001.1"/>
</dbReference>
<dbReference type="InterPro" id="IPR038765">
    <property type="entry name" value="Papain-like_cys_pep_sf"/>
</dbReference>
<dbReference type="Proteomes" id="UP000214760">
    <property type="component" value="Unassembled WGS sequence"/>
</dbReference>
<evidence type="ECO:0000313" key="2">
    <source>
        <dbReference type="Proteomes" id="UP000214760"/>
    </source>
</evidence>
<evidence type="ECO:0000313" key="1">
    <source>
        <dbReference type="EMBL" id="SFR65307.1"/>
    </source>
</evidence>
<protein>
    <submittedName>
        <fullName evidence="1">Transglutaminase-like superfamily protein</fullName>
    </submittedName>
</protein>
<accession>A0A1I6IEV2</accession>
<dbReference type="EMBL" id="FOZC01000001">
    <property type="protein sequence ID" value="SFR65307.1"/>
    <property type="molecule type" value="Genomic_DNA"/>
</dbReference>